<dbReference type="STRING" id="1088818.A0A2I0AU79"/>
<reference evidence="2 3" key="1">
    <citation type="journal article" date="2017" name="Nature">
        <title>The Apostasia genome and the evolution of orchids.</title>
        <authorList>
            <person name="Zhang G.Q."/>
            <person name="Liu K.W."/>
            <person name="Li Z."/>
            <person name="Lohaus R."/>
            <person name="Hsiao Y.Y."/>
            <person name="Niu S.C."/>
            <person name="Wang J.Y."/>
            <person name="Lin Y.C."/>
            <person name="Xu Q."/>
            <person name="Chen L.J."/>
            <person name="Yoshida K."/>
            <person name="Fujiwara S."/>
            <person name="Wang Z.W."/>
            <person name="Zhang Y.Q."/>
            <person name="Mitsuda N."/>
            <person name="Wang M."/>
            <person name="Liu G.H."/>
            <person name="Pecoraro L."/>
            <person name="Huang H.X."/>
            <person name="Xiao X.J."/>
            <person name="Lin M."/>
            <person name="Wu X.Y."/>
            <person name="Wu W.L."/>
            <person name="Chen Y.Y."/>
            <person name="Chang S.B."/>
            <person name="Sakamoto S."/>
            <person name="Ohme-Takagi M."/>
            <person name="Yagi M."/>
            <person name="Zeng S.J."/>
            <person name="Shen C.Y."/>
            <person name="Yeh C.M."/>
            <person name="Luo Y.B."/>
            <person name="Tsai W.C."/>
            <person name="Van de Peer Y."/>
            <person name="Liu Z.J."/>
        </authorList>
    </citation>
    <scope>NUCLEOTIDE SEQUENCE [LARGE SCALE GENOMIC DNA]</scope>
    <source>
        <strain evidence="3">cv. Shenzhen</strain>
        <tissue evidence="2">Stem</tissue>
    </source>
</reference>
<dbReference type="PANTHER" id="PTHR33448:SF4">
    <property type="entry name" value="CHLOROPLAST PROTEIN HCF243"/>
    <property type="match status" value="1"/>
</dbReference>
<evidence type="ECO:0000313" key="2">
    <source>
        <dbReference type="EMBL" id="PKA59098.1"/>
    </source>
</evidence>
<feature type="region of interest" description="Disordered" evidence="1">
    <location>
        <begin position="38"/>
        <end position="91"/>
    </location>
</feature>
<evidence type="ECO:0000256" key="1">
    <source>
        <dbReference type="SAM" id="MobiDB-lite"/>
    </source>
</evidence>
<feature type="compositionally biased region" description="Acidic residues" evidence="1">
    <location>
        <begin position="569"/>
        <end position="578"/>
    </location>
</feature>
<feature type="compositionally biased region" description="Basic and acidic residues" evidence="1">
    <location>
        <begin position="380"/>
        <end position="394"/>
    </location>
</feature>
<feature type="compositionally biased region" description="Basic and acidic residues" evidence="1">
    <location>
        <begin position="543"/>
        <end position="564"/>
    </location>
</feature>
<dbReference type="Proteomes" id="UP000236161">
    <property type="component" value="Unassembled WGS sequence"/>
</dbReference>
<accession>A0A2I0AU79</accession>
<gene>
    <name evidence="2" type="ORF">AXF42_Ash001191</name>
</gene>
<feature type="region of interest" description="Disordered" evidence="1">
    <location>
        <begin position="1"/>
        <end position="25"/>
    </location>
</feature>
<evidence type="ECO:0008006" key="4">
    <source>
        <dbReference type="Google" id="ProtNLM"/>
    </source>
</evidence>
<feature type="compositionally biased region" description="Basic and acidic residues" evidence="1">
    <location>
        <begin position="579"/>
        <end position="599"/>
    </location>
</feature>
<feature type="compositionally biased region" description="Basic and acidic residues" evidence="1">
    <location>
        <begin position="491"/>
        <end position="528"/>
    </location>
</feature>
<protein>
    <recommendedName>
        <fullName evidence="4">Chloroplast protein HCF243</fullName>
    </recommendedName>
</protein>
<feature type="region of interest" description="Disordered" evidence="1">
    <location>
        <begin position="660"/>
        <end position="680"/>
    </location>
</feature>
<dbReference type="AlphaFoldDB" id="A0A2I0AU79"/>
<name>A0A2I0AU79_9ASPA</name>
<dbReference type="PANTHER" id="PTHR33448">
    <property type="entry name" value="CHLOROPLAST PROTEIN HCF243-RELATED"/>
    <property type="match status" value="1"/>
</dbReference>
<proteinExistence type="predicted"/>
<sequence length="775" mass="85562">MSKKQKVIMEAGERSHPHRRGSSGGGAADFFICFTARPSSSSSSATAAMRVSSSKGLMSPGRGRDSSAVPALSSSLSRRLRSSGSVKGGQSPMFPAGVPLAGRKKGCAFEAAEPSSPKVTCIGQVRVKAKKKGKFKTRAALARARSQRRESSFRREERGRDCFPGRNQRWVHQLPISICEAVRAIGSEFNCFVPCGRRSICGGHSSSRKVEEKASGKARMARSGSSSSRGAVQARWLMAVQDSEVEKRGEVFGLVVEESEKMEVGILVGKKEEKVMDVEEVGEVGEEKKGIDVEEEAKVSVCIPPRNALLLMRCRSDPVRMAALANRFWGSPAAKPEFGEMEEEEEKFERHNKMMNVMEDRENCVEERKEDDAVGFTVKAGEREKESEGAKETLWEDGSVSVEDKQEFPGGQLIGFEDVSAEKLSSGATPCREEARGADGAQLQEEQEKKEERDGSRCLKQQRDDVAEEEENGGCRVKQERSSGNCSVSKSKGEGRKRCKENDKRRHSFSSEREVRRHSFSSDREGRRTSLSVDRGRRWSFSMEKEDLGTKEEASLEGEKKKEVTPVVADDEDDEEEARGETGTEKPSCREENQKNREGELDEELDKEDQSGEPAKWTELPDCLLMMMYEPKLSMEVSKETWVCGKDFLQWRPHQRVRRPSNPAVAVQPATDDAIEENSESADTVPVHYPAPAPQTTIPEAAPVVLAPPLPPAAASLIRQNGPNLAKKAATVAPYEPLILTRCKSEPMRSSARLAPDACFWKDRHRPIGAAGVGF</sequence>
<keyword evidence="3" id="KW-1185">Reference proteome</keyword>
<dbReference type="EMBL" id="KZ451950">
    <property type="protein sequence ID" value="PKA59098.1"/>
    <property type="molecule type" value="Genomic_DNA"/>
</dbReference>
<feature type="compositionally biased region" description="Basic and acidic residues" evidence="1">
    <location>
        <begin position="446"/>
        <end position="465"/>
    </location>
</feature>
<feature type="region of interest" description="Disordered" evidence="1">
    <location>
        <begin position="378"/>
        <end position="616"/>
    </location>
</feature>
<dbReference type="OrthoDB" id="1934890at2759"/>
<evidence type="ECO:0000313" key="3">
    <source>
        <dbReference type="Proteomes" id="UP000236161"/>
    </source>
</evidence>
<feature type="compositionally biased region" description="Low complexity" evidence="1">
    <location>
        <begin position="39"/>
        <end position="54"/>
    </location>
</feature>
<feature type="region of interest" description="Disordered" evidence="1">
    <location>
        <begin position="204"/>
        <end position="225"/>
    </location>
</feature>
<organism evidence="2 3">
    <name type="scientific">Apostasia shenzhenica</name>
    <dbReference type="NCBI Taxonomy" id="1088818"/>
    <lineage>
        <taxon>Eukaryota</taxon>
        <taxon>Viridiplantae</taxon>
        <taxon>Streptophyta</taxon>
        <taxon>Embryophyta</taxon>
        <taxon>Tracheophyta</taxon>
        <taxon>Spermatophyta</taxon>
        <taxon>Magnoliopsida</taxon>
        <taxon>Liliopsida</taxon>
        <taxon>Asparagales</taxon>
        <taxon>Orchidaceae</taxon>
        <taxon>Apostasioideae</taxon>
        <taxon>Apostasia</taxon>
    </lineage>
</organism>